<evidence type="ECO:0000313" key="2">
    <source>
        <dbReference type="EMBL" id="EEE59184.1"/>
    </source>
</evidence>
<evidence type="ECO:0000256" key="1">
    <source>
        <dbReference type="SAM" id="MobiDB-lite"/>
    </source>
</evidence>
<dbReference type="EMBL" id="CM000140">
    <property type="protein sequence ID" value="EEE59184.1"/>
    <property type="molecule type" value="Genomic_DNA"/>
</dbReference>
<proteinExistence type="predicted"/>
<organism evidence="2">
    <name type="scientific">Oryza sativa subsp. japonica</name>
    <name type="common">Rice</name>
    <dbReference type="NCBI Taxonomy" id="39947"/>
    <lineage>
        <taxon>Eukaryota</taxon>
        <taxon>Viridiplantae</taxon>
        <taxon>Streptophyta</taxon>
        <taxon>Embryophyta</taxon>
        <taxon>Tracheophyta</taxon>
        <taxon>Spermatophyta</taxon>
        <taxon>Magnoliopsida</taxon>
        <taxon>Liliopsida</taxon>
        <taxon>Poales</taxon>
        <taxon>Poaceae</taxon>
        <taxon>BOP clade</taxon>
        <taxon>Oryzoideae</taxon>
        <taxon>Oryzeae</taxon>
        <taxon>Oryzinae</taxon>
        <taxon>Oryza</taxon>
        <taxon>Oryza sativa</taxon>
    </lineage>
</organism>
<sequence length="184" mass="20588">MAYGQAGTSKLYTPIIFEAFQAEYERFMAACAEVLDGDNKYLVAIGDENLAFEEEYMVADNTLNILTKEVENKMATSPCINLGDPCAARVDVQEPNVSLTNASLKKKEFRTRNLKRNRSWTDKNGTRRKKQSTTKKTKQQDVENAGLQAQAVEESSSRTNISDVGQYGVINTFTQLLMVIKIIS</sequence>
<dbReference type="Proteomes" id="UP000007752">
    <property type="component" value="Chromosome 3"/>
</dbReference>
<name>B9F8T6_ORYSJ</name>
<accession>B9F8T6</accession>
<reference evidence="2" key="1">
    <citation type="journal article" date="2005" name="PLoS Biol.">
        <title>The genomes of Oryza sativa: a history of duplications.</title>
        <authorList>
            <person name="Yu J."/>
            <person name="Wang J."/>
            <person name="Lin W."/>
            <person name="Li S."/>
            <person name="Li H."/>
            <person name="Zhou J."/>
            <person name="Ni P."/>
            <person name="Dong W."/>
            <person name="Hu S."/>
            <person name="Zeng C."/>
            <person name="Zhang J."/>
            <person name="Zhang Y."/>
            <person name="Li R."/>
            <person name="Xu Z."/>
            <person name="Li S."/>
            <person name="Li X."/>
            <person name="Zheng H."/>
            <person name="Cong L."/>
            <person name="Lin L."/>
            <person name="Yin J."/>
            <person name="Geng J."/>
            <person name="Li G."/>
            <person name="Shi J."/>
            <person name="Liu J."/>
            <person name="Lv H."/>
            <person name="Li J."/>
            <person name="Wang J."/>
            <person name="Deng Y."/>
            <person name="Ran L."/>
            <person name="Shi X."/>
            <person name="Wang X."/>
            <person name="Wu Q."/>
            <person name="Li C."/>
            <person name="Ren X."/>
            <person name="Wang J."/>
            <person name="Wang X."/>
            <person name="Li D."/>
            <person name="Liu D."/>
            <person name="Zhang X."/>
            <person name="Ji Z."/>
            <person name="Zhao W."/>
            <person name="Sun Y."/>
            <person name="Zhang Z."/>
            <person name="Bao J."/>
            <person name="Han Y."/>
            <person name="Dong L."/>
            <person name="Ji J."/>
            <person name="Chen P."/>
            <person name="Wu S."/>
            <person name="Liu J."/>
            <person name="Xiao Y."/>
            <person name="Bu D."/>
            <person name="Tan J."/>
            <person name="Yang L."/>
            <person name="Ye C."/>
            <person name="Zhang J."/>
            <person name="Xu J."/>
            <person name="Zhou Y."/>
            <person name="Yu Y."/>
            <person name="Zhang B."/>
            <person name="Zhuang S."/>
            <person name="Wei H."/>
            <person name="Liu B."/>
            <person name="Lei M."/>
            <person name="Yu H."/>
            <person name="Li Y."/>
            <person name="Xu H."/>
            <person name="Wei S."/>
            <person name="He X."/>
            <person name="Fang L."/>
            <person name="Zhang Z."/>
            <person name="Zhang Y."/>
            <person name="Huang X."/>
            <person name="Su Z."/>
            <person name="Tong W."/>
            <person name="Li J."/>
            <person name="Tong Z."/>
            <person name="Li S."/>
            <person name="Ye J."/>
            <person name="Wang L."/>
            <person name="Fang L."/>
            <person name="Lei T."/>
            <person name="Chen C."/>
            <person name="Chen H."/>
            <person name="Xu Z."/>
            <person name="Li H."/>
            <person name="Huang H."/>
            <person name="Zhang F."/>
            <person name="Xu H."/>
            <person name="Li N."/>
            <person name="Zhao C."/>
            <person name="Li S."/>
            <person name="Dong L."/>
            <person name="Huang Y."/>
            <person name="Li L."/>
            <person name="Xi Y."/>
            <person name="Qi Q."/>
            <person name="Li W."/>
            <person name="Zhang B."/>
            <person name="Hu W."/>
            <person name="Zhang Y."/>
            <person name="Tian X."/>
            <person name="Jiao Y."/>
            <person name="Liang X."/>
            <person name="Jin J."/>
            <person name="Gao L."/>
            <person name="Zheng W."/>
            <person name="Hao B."/>
            <person name="Liu S."/>
            <person name="Wang W."/>
            <person name="Yuan L."/>
            <person name="Cao M."/>
            <person name="McDermott J."/>
            <person name="Samudrala R."/>
            <person name="Wang J."/>
            <person name="Wong G.K."/>
            <person name="Yang H."/>
        </authorList>
    </citation>
    <scope>NUCLEOTIDE SEQUENCE [LARGE SCALE GENOMIC DNA]</scope>
</reference>
<reference evidence="2" key="2">
    <citation type="submission" date="2008-12" db="EMBL/GenBank/DDBJ databases">
        <title>Improved gene annotation of the rice (Oryza sativa) genomes.</title>
        <authorList>
            <person name="Wang J."/>
            <person name="Li R."/>
            <person name="Fan W."/>
            <person name="Huang Q."/>
            <person name="Zhang J."/>
            <person name="Zhou Y."/>
            <person name="Hu Y."/>
            <person name="Zi S."/>
            <person name="Li J."/>
            <person name="Ni P."/>
            <person name="Zheng H."/>
            <person name="Zhang Y."/>
            <person name="Zhao M."/>
            <person name="Hao Q."/>
            <person name="McDermott J."/>
            <person name="Samudrala R."/>
            <person name="Kristiansen K."/>
            <person name="Wong G.K.-S."/>
        </authorList>
    </citation>
    <scope>NUCLEOTIDE SEQUENCE</scope>
</reference>
<gene>
    <name evidence="2" type="ORF">OsJ_11118</name>
</gene>
<protein>
    <submittedName>
        <fullName evidence="2">Uncharacterized protein</fullName>
    </submittedName>
</protein>
<feature type="region of interest" description="Disordered" evidence="1">
    <location>
        <begin position="115"/>
        <end position="155"/>
    </location>
</feature>
<feature type="compositionally biased region" description="Basic residues" evidence="1">
    <location>
        <begin position="126"/>
        <end position="137"/>
    </location>
</feature>
<dbReference type="AlphaFoldDB" id="B9F8T6"/>